<dbReference type="GO" id="GO:0000976">
    <property type="term" value="F:transcription cis-regulatory region binding"/>
    <property type="evidence" value="ECO:0007669"/>
    <property type="project" value="TreeGrafter"/>
</dbReference>
<accession>A0A0P7BQ17</accession>
<dbReference type="PANTHER" id="PTHR31845">
    <property type="entry name" value="FINGER DOMAIN PROTEIN, PUTATIVE-RELATED"/>
    <property type="match status" value="1"/>
</dbReference>
<dbReference type="InterPro" id="IPR051089">
    <property type="entry name" value="prtT"/>
</dbReference>
<protein>
    <recommendedName>
        <fullName evidence="6">Xylanolytic transcriptional activator regulatory domain-containing protein</fullName>
    </recommendedName>
</protein>
<evidence type="ECO:0000313" key="7">
    <source>
        <dbReference type="EMBL" id="KPM46115.1"/>
    </source>
</evidence>
<dbReference type="CDD" id="cd12148">
    <property type="entry name" value="fungal_TF_MHR"/>
    <property type="match status" value="1"/>
</dbReference>
<feature type="domain" description="Xylanolytic transcriptional activator regulatory" evidence="6">
    <location>
        <begin position="219"/>
        <end position="286"/>
    </location>
</feature>
<reference evidence="7 8" key="1">
    <citation type="submission" date="2015-09" db="EMBL/GenBank/DDBJ databases">
        <title>Draft genome of a European isolate of the apple canker pathogen Neonectria ditissima.</title>
        <authorList>
            <person name="Gomez-Cortecero A."/>
            <person name="Harrison R.J."/>
            <person name="Armitage A.D."/>
        </authorList>
    </citation>
    <scope>NUCLEOTIDE SEQUENCE [LARGE SCALE GENOMIC DNA]</scope>
    <source>
        <strain evidence="7 8">R09/05</strain>
    </source>
</reference>
<keyword evidence="2" id="KW-0805">Transcription regulation</keyword>
<dbReference type="GO" id="GO:0008270">
    <property type="term" value="F:zinc ion binding"/>
    <property type="evidence" value="ECO:0007669"/>
    <property type="project" value="InterPro"/>
</dbReference>
<keyword evidence="8" id="KW-1185">Reference proteome</keyword>
<comment type="caution">
    <text evidence="7">The sequence shown here is derived from an EMBL/GenBank/DDBJ whole genome shotgun (WGS) entry which is preliminary data.</text>
</comment>
<dbReference type="Pfam" id="PF04082">
    <property type="entry name" value="Fungal_trans"/>
    <property type="match status" value="1"/>
</dbReference>
<keyword evidence="5" id="KW-0539">Nucleus</keyword>
<dbReference type="GO" id="GO:0005634">
    <property type="term" value="C:nucleus"/>
    <property type="evidence" value="ECO:0007669"/>
    <property type="project" value="UniProtKB-SubCell"/>
</dbReference>
<gene>
    <name evidence="7" type="ORF">AK830_g404</name>
</gene>
<evidence type="ECO:0000256" key="5">
    <source>
        <dbReference type="ARBA" id="ARBA00023242"/>
    </source>
</evidence>
<dbReference type="GO" id="GO:0006351">
    <property type="term" value="P:DNA-templated transcription"/>
    <property type="evidence" value="ECO:0007669"/>
    <property type="project" value="InterPro"/>
</dbReference>
<proteinExistence type="predicted"/>
<sequence length="564" mass="63123">MIEEKPPYSEDVLKDLRNVHAALSSIVNTLNLPKLSPLLSCTTDADEDLRITRCPNEAQSSLPLSPLEGVPTFDESPGTTTLHYEGLSDVPIHSLYTLTKMSALQPSKSVTSTQPDQEIDDFIARGSLSLVDAEQLFTLYRDKLDSHMYGIGFRYQTLDTLRRNSPILAAASLTVAALHDPKVDGAYKVCKAEFRRLTERTMFNRCVDQDCLRALCIASYWLIDLSWMTSGYTIRRAVECNLHSSQNRFAKEQSPEVADSTRLWYLLFICDQQLATVYRRPTMIREIQGWEAFLESDFTTEQDRGLIANAALMNILNNIREVFGSIDSSLINGTNDGQKSYPVTMPPEQLVNLILLTLDEQVPPVQSSTYAEMLLYLNLAQLYLYSHIFQHASDDCVIPLHSHHYASKAVLAASTAIDLLTTDDNFAASMAGMPSYTYSMVAFACMLLIKVAVQYGDQLVEKSKVYTLVSSMARYLKAESVGIWHLSHQMAEGLERALSKLQTTSPLQSPPVQDQSTDQADSHDAFYTPEFLYIESLLDHDLYSGVSPEFLFDMGLSKDAPLAF</sequence>
<evidence type="ECO:0000259" key="6">
    <source>
        <dbReference type="Pfam" id="PF04082"/>
    </source>
</evidence>
<dbReference type="Proteomes" id="UP000050424">
    <property type="component" value="Unassembled WGS sequence"/>
</dbReference>
<keyword evidence="4" id="KW-0804">Transcription</keyword>
<dbReference type="EMBL" id="LKCW01000003">
    <property type="protein sequence ID" value="KPM46115.1"/>
    <property type="molecule type" value="Genomic_DNA"/>
</dbReference>
<comment type="subcellular location">
    <subcellularLocation>
        <location evidence="1">Nucleus</location>
    </subcellularLocation>
</comment>
<evidence type="ECO:0000256" key="1">
    <source>
        <dbReference type="ARBA" id="ARBA00004123"/>
    </source>
</evidence>
<name>A0A0P7BQ17_9HYPO</name>
<organism evidence="7 8">
    <name type="scientific">Neonectria ditissima</name>
    <dbReference type="NCBI Taxonomy" id="78410"/>
    <lineage>
        <taxon>Eukaryota</taxon>
        <taxon>Fungi</taxon>
        <taxon>Dikarya</taxon>
        <taxon>Ascomycota</taxon>
        <taxon>Pezizomycotina</taxon>
        <taxon>Sordariomycetes</taxon>
        <taxon>Hypocreomycetidae</taxon>
        <taxon>Hypocreales</taxon>
        <taxon>Nectriaceae</taxon>
        <taxon>Neonectria</taxon>
    </lineage>
</organism>
<evidence type="ECO:0000256" key="4">
    <source>
        <dbReference type="ARBA" id="ARBA00023163"/>
    </source>
</evidence>
<dbReference type="InterPro" id="IPR007219">
    <property type="entry name" value="XnlR_reg_dom"/>
</dbReference>
<evidence type="ECO:0000256" key="2">
    <source>
        <dbReference type="ARBA" id="ARBA00023015"/>
    </source>
</evidence>
<dbReference type="PANTHER" id="PTHR31845:SF17">
    <property type="entry name" value="ZN(II)2CYS6 TRANSCRIPTION FACTOR (EUROFUNG)"/>
    <property type="match status" value="1"/>
</dbReference>
<keyword evidence="3" id="KW-0238">DNA-binding</keyword>
<evidence type="ECO:0000256" key="3">
    <source>
        <dbReference type="ARBA" id="ARBA00023125"/>
    </source>
</evidence>
<dbReference type="GO" id="GO:0000981">
    <property type="term" value="F:DNA-binding transcription factor activity, RNA polymerase II-specific"/>
    <property type="evidence" value="ECO:0007669"/>
    <property type="project" value="TreeGrafter"/>
</dbReference>
<evidence type="ECO:0000313" key="8">
    <source>
        <dbReference type="Proteomes" id="UP000050424"/>
    </source>
</evidence>
<dbReference type="AlphaFoldDB" id="A0A0P7BQ17"/>